<gene>
    <name evidence="3" type="ORF">SAMN02745131_00971</name>
</gene>
<keyword evidence="4" id="KW-1185">Reference proteome</keyword>
<dbReference type="EMBL" id="FQUU01000003">
    <property type="protein sequence ID" value="SHE72298.1"/>
    <property type="molecule type" value="Genomic_DNA"/>
</dbReference>
<evidence type="ECO:0000313" key="3">
    <source>
        <dbReference type="EMBL" id="SHE72298.1"/>
    </source>
</evidence>
<dbReference type="Pfam" id="PF21544">
    <property type="entry name" value="PorZ_N_b_propeller"/>
    <property type="match status" value="1"/>
</dbReference>
<evidence type="ECO:0000256" key="1">
    <source>
        <dbReference type="SAM" id="SignalP"/>
    </source>
</evidence>
<dbReference type="RefSeq" id="WP_139256341.1">
    <property type="nucleotide sequence ID" value="NZ_FQUU01000003.1"/>
</dbReference>
<dbReference type="AlphaFoldDB" id="A0A1M4VTN1"/>
<dbReference type="InterPro" id="IPR015943">
    <property type="entry name" value="WD40/YVTN_repeat-like_dom_sf"/>
</dbReference>
<dbReference type="SUPFAM" id="SSF63825">
    <property type="entry name" value="YWTD domain"/>
    <property type="match status" value="2"/>
</dbReference>
<dbReference type="SUPFAM" id="SSF63829">
    <property type="entry name" value="Calcium-dependent phosphotriesterase"/>
    <property type="match status" value="1"/>
</dbReference>
<feature type="chain" id="PRO_5013064484" evidence="1">
    <location>
        <begin position="18"/>
        <end position="766"/>
    </location>
</feature>
<dbReference type="Pfam" id="PF07494">
    <property type="entry name" value="Reg_prop"/>
    <property type="match status" value="1"/>
</dbReference>
<keyword evidence="1" id="KW-0732">Signal</keyword>
<name>A0A1M4VTN1_9BACT</name>
<dbReference type="Proteomes" id="UP000184048">
    <property type="component" value="Unassembled WGS sequence"/>
</dbReference>
<sequence>MYRLLLILLFISVNSIAQQSLPPIGMWREHLPFQGTIDVTVSSNKVYAATEYSLVSVDLQTNEVSRLSKVTGLSETGVAAIKFDVLSNKLFIAYSNSNLDIIDNSGIHNLPELKRKVVTGDKNIYDIYTDNQFSYLSTGLGVIVVDAEKYEIRDFWLIGENGGPVKTNMFTKAGGNYYAATEEGLKTTPASTSNPANSSSWLNLSGSNGLSASAAKAVFNYNNTIVVIQNDTLFIKNSQDFQPFFSNGWHVLSANVSGDKLLISQKNSTGEAQVIVLDANGNIITELKQENVIAMPGKVLAINNEYWVADLYGGLSRWTNGSATEVYKLNSPDNIALGQLAFGNNTFYAAAGAINDSWNYQYNPNGVYQLNNGYWDSFNKYHNPALDTVLDIISIAPDVRDGTLWAGSFGGGLVHLGAKNEIKIFKQDSPLETIPGDPGSYRVSGLAFDKDHNLWISNFGANHPLHVLKNDGSWQSYTIPINLNLNAVGRIIIDDASQKWIQAPLGNGLLLFNDNGTIDNTSDDKWKLYTVGTGSGNLPSNNVTSLAKDKNGFIWVGTTNGIGVIQCPFEALTSGCEAIWPVIKEGGFANYLFKGEEVKSIAVDGADRKWIATSSGAWMVNSEGDKVLLHFTEENSPLLSNNVLEIAVDGKTGEVYFATDNGICSYRSDATDALADQGNLLVFPNPVPPGYNGPIAIKGLPENSIVKITELNGRLVYQVRSLGGQAIWNGRDYKGRKVASGIYIVIASDDQQQQKAVTKIVFISNE</sequence>
<dbReference type="OrthoDB" id="9807410at2"/>
<feature type="domain" description="PorZ N-terminal beta-propeller" evidence="2">
    <location>
        <begin position="46"/>
        <end position="201"/>
    </location>
</feature>
<dbReference type="InterPro" id="IPR011110">
    <property type="entry name" value="Reg_prop"/>
</dbReference>
<reference evidence="3 4" key="1">
    <citation type="submission" date="2016-11" db="EMBL/GenBank/DDBJ databases">
        <authorList>
            <person name="Jaros S."/>
            <person name="Januszkiewicz K."/>
            <person name="Wedrychowicz H."/>
        </authorList>
    </citation>
    <scope>NUCLEOTIDE SEQUENCE [LARGE SCALE GENOMIC DNA]</scope>
    <source>
        <strain evidence="3 4">DSM 18119</strain>
    </source>
</reference>
<feature type="signal peptide" evidence="1">
    <location>
        <begin position="1"/>
        <end position="17"/>
    </location>
</feature>
<protein>
    <submittedName>
        <fullName evidence="3">Por secretion system C-terminal sorting domain-containing protein</fullName>
    </submittedName>
</protein>
<accession>A0A1M4VTN1</accession>
<dbReference type="Gene3D" id="2.130.10.10">
    <property type="entry name" value="YVTN repeat-like/Quinoprotein amine dehydrogenase"/>
    <property type="match status" value="2"/>
</dbReference>
<organism evidence="3 4">
    <name type="scientific">Flavisolibacter ginsengisoli DSM 18119</name>
    <dbReference type="NCBI Taxonomy" id="1121884"/>
    <lineage>
        <taxon>Bacteria</taxon>
        <taxon>Pseudomonadati</taxon>
        <taxon>Bacteroidota</taxon>
        <taxon>Chitinophagia</taxon>
        <taxon>Chitinophagales</taxon>
        <taxon>Chitinophagaceae</taxon>
        <taxon>Flavisolibacter</taxon>
    </lineage>
</organism>
<evidence type="ECO:0000259" key="2">
    <source>
        <dbReference type="Pfam" id="PF21544"/>
    </source>
</evidence>
<evidence type="ECO:0000313" key="4">
    <source>
        <dbReference type="Proteomes" id="UP000184048"/>
    </source>
</evidence>
<dbReference type="InterPro" id="IPR048954">
    <property type="entry name" value="PorZ_N"/>
</dbReference>
<dbReference type="STRING" id="1121884.SAMN02745131_00971"/>
<proteinExistence type="predicted"/>
<dbReference type="Gene3D" id="2.60.40.4070">
    <property type="match status" value="1"/>
</dbReference>